<dbReference type="PROSITE" id="PS01186">
    <property type="entry name" value="EGF_2"/>
    <property type="match status" value="2"/>
</dbReference>
<feature type="domain" description="EGF-like" evidence="7">
    <location>
        <begin position="152"/>
        <end position="190"/>
    </location>
</feature>
<feature type="disulfide bond" evidence="6">
    <location>
        <begin position="161"/>
        <end position="178"/>
    </location>
</feature>
<keyword evidence="2 6" id="KW-0245">EGF-like domain</keyword>
<dbReference type="OMA" id="CHISAQK"/>
<evidence type="ECO:0000313" key="9">
    <source>
        <dbReference type="Proteomes" id="UP000242638"/>
    </source>
</evidence>
<dbReference type="Gene3D" id="2.10.25.10">
    <property type="entry name" value="Laminin"/>
    <property type="match status" value="3"/>
</dbReference>
<dbReference type="Ensembl" id="ENSPRET00000028427.1">
    <property type="protein sequence ID" value="ENSPREP00000028118.1"/>
    <property type="gene ID" value="ENSPREG00000019022.1"/>
</dbReference>
<keyword evidence="5" id="KW-0325">Glycoprotein</keyword>
<dbReference type="Proteomes" id="UP000242638">
    <property type="component" value="Unassembled WGS sequence"/>
</dbReference>
<dbReference type="GeneTree" id="ENSGT00940000156566"/>
<dbReference type="Pfam" id="PF23106">
    <property type="entry name" value="EGF_Teneurin"/>
    <property type="match status" value="1"/>
</dbReference>
<evidence type="ECO:0000256" key="4">
    <source>
        <dbReference type="ARBA" id="ARBA00023157"/>
    </source>
</evidence>
<evidence type="ECO:0000256" key="6">
    <source>
        <dbReference type="PROSITE-ProRule" id="PRU00076"/>
    </source>
</evidence>
<protein>
    <recommendedName>
        <fullName evidence="7">EGF-like domain-containing protein</fullName>
    </recommendedName>
</protein>
<dbReference type="PANTHER" id="PTHR24038">
    <property type="entry name" value="STABILIN"/>
    <property type="match status" value="1"/>
</dbReference>
<dbReference type="InterPro" id="IPR024731">
    <property type="entry name" value="NELL2-like_EGF"/>
</dbReference>
<dbReference type="SUPFAM" id="SSF57196">
    <property type="entry name" value="EGF/Laminin"/>
    <property type="match status" value="1"/>
</dbReference>
<evidence type="ECO:0000256" key="5">
    <source>
        <dbReference type="ARBA" id="ARBA00023180"/>
    </source>
</evidence>
<comment type="subcellular location">
    <subcellularLocation>
        <location evidence="1">Membrane</location>
    </subcellularLocation>
</comment>
<dbReference type="SMART" id="SM00181">
    <property type="entry name" value="EGF"/>
    <property type="match status" value="4"/>
</dbReference>
<sequence length="315" mass="33685">SFQLLPSFCLFLQNFCSNSTVLRTQTACHSCSISMFVPCPTGFRRSPGSLTLFTVWVLCRYQIRTSSLQLAVSGCSFQCFQQVEVKSCCPGYWGPDCMECPDRADGPCSGRGVCSDGSGTCSCVHGLCGSGLKGDGRCTCFSGYRGPRCDQELPECAALSCQQNARCMEEALTGQLVCQCLPGYEKSGSQSKNPCLRPVCHSWASCAHTGPDQHHCTCNPGYSGDGQVCMAVDPCQTQNGGCSARTTRCIYDGPGKSHCECLPGFETLADGSCNLKDVCKPDSCHQNANCSTVEPGRVRSVPSALLYLTVTCLLT</sequence>
<keyword evidence="4 6" id="KW-1015">Disulfide bond</keyword>
<reference evidence="8" key="2">
    <citation type="submission" date="2025-08" db="UniProtKB">
        <authorList>
            <consortium name="Ensembl"/>
        </authorList>
    </citation>
    <scope>IDENTIFICATION</scope>
    <source>
        <strain evidence="8">Guanapo</strain>
    </source>
</reference>
<evidence type="ECO:0000256" key="2">
    <source>
        <dbReference type="ARBA" id="ARBA00022536"/>
    </source>
</evidence>
<accession>A0A3P9Q2P0</accession>
<keyword evidence="9" id="KW-1185">Reference proteome</keyword>
<evidence type="ECO:0000313" key="8">
    <source>
        <dbReference type="Ensembl" id="ENSPREP00000028118.1"/>
    </source>
</evidence>
<reference evidence="9" key="1">
    <citation type="submission" date="2013-11" db="EMBL/GenBank/DDBJ databases">
        <title>The genomic landscape of the Guanapo guppy.</title>
        <authorList>
            <person name="Kuenstner A."/>
            <person name="Dreyer C."/>
        </authorList>
    </citation>
    <scope>NUCLEOTIDE SEQUENCE</scope>
    <source>
        <strain evidence="9">Guanapo</strain>
    </source>
</reference>
<evidence type="ECO:0000256" key="3">
    <source>
        <dbReference type="ARBA" id="ARBA00023136"/>
    </source>
</evidence>
<dbReference type="STRING" id="8081.ENSPREP00000028118"/>
<dbReference type="AlphaFoldDB" id="A0A3P9Q2P0"/>
<feature type="domain" description="EGF-like" evidence="7">
    <location>
        <begin position="191"/>
        <end position="230"/>
    </location>
</feature>
<reference evidence="8" key="3">
    <citation type="submission" date="2025-09" db="UniProtKB">
        <authorList>
            <consortium name="Ensembl"/>
        </authorList>
    </citation>
    <scope>IDENTIFICATION</scope>
    <source>
        <strain evidence="8">Guanapo</strain>
    </source>
</reference>
<comment type="caution">
    <text evidence="6">Lacks conserved residue(s) required for the propagation of feature annotation.</text>
</comment>
<organism evidence="8 9">
    <name type="scientific">Poecilia reticulata</name>
    <name type="common">Guppy</name>
    <name type="synonym">Acanthophacelus reticulatus</name>
    <dbReference type="NCBI Taxonomy" id="8081"/>
    <lineage>
        <taxon>Eukaryota</taxon>
        <taxon>Metazoa</taxon>
        <taxon>Chordata</taxon>
        <taxon>Craniata</taxon>
        <taxon>Vertebrata</taxon>
        <taxon>Euteleostomi</taxon>
        <taxon>Actinopterygii</taxon>
        <taxon>Neopterygii</taxon>
        <taxon>Teleostei</taxon>
        <taxon>Neoteleostei</taxon>
        <taxon>Acanthomorphata</taxon>
        <taxon>Ovalentaria</taxon>
        <taxon>Atherinomorphae</taxon>
        <taxon>Cyprinodontiformes</taxon>
        <taxon>Poeciliidae</taxon>
        <taxon>Poeciliinae</taxon>
        <taxon>Poecilia</taxon>
    </lineage>
</organism>
<dbReference type="PANTHER" id="PTHR24038:SF0">
    <property type="entry name" value="STABILIN-2"/>
    <property type="match status" value="1"/>
</dbReference>
<evidence type="ECO:0000256" key="1">
    <source>
        <dbReference type="ARBA" id="ARBA00004370"/>
    </source>
</evidence>
<dbReference type="InterPro" id="IPR000742">
    <property type="entry name" value="EGF"/>
</dbReference>
<proteinExistence type="predicted"/>
<dbReference type="PROSITE" id="PS50026">
    <property type="entry name" value="EGF_3"/>
    <property type="match status" value="2"/>
</dbReference>
<dbReference type="PROSITE" id="PS00022">
    <property type="entry name" value="EGF_1"/>
    <property type="match status" value="1"/>
</dbReference>
<dbReference type="GO" id="GO:0016020">
    <property type="term" value="C:membrane"/>
    <property type="evidence" value="ECO:0007669"/>
    <property type="project" value="UniProtKB-SubCell"/>
</dbReference>
<dbReference type="Pfam" id="PF12947">
    <property type="entry name" value="EGF_3"/>
    <property type="match status" value="1"/>
</dbReference>
<keyword evidence="3" id="KW-0472">Membrane</keyword>
<name>A0A3P9Q2P0_POERE</name>
<evidence type="ECO:0000259" key="7">
    <source>
        <dbReference type="PROSITE" id="PS50026"/>
    </source>
</evidence>